<evidence type="ECO:0000313" key="1">
    <source>
        <dbReference type="EMBL" id="QQO91183.1"/>
    </source>
</evidence>
<gene>
    <name evidence="1" type="ORF">ORF010</name>
</gene>
<dbReference type="EMBL" id="MW147601">
    <property type="protein sequence ID" value="QQO91183.1"/>
    <property type="molecule type" value="Genomic_DNA"/>
</dbReference>
<sequence length="76" mass="8539">MTKFKCVKSTSSGKYSPQVGVVLEGELVHVQREYGVEARINLLKDSDHKDVDGKPYWSAGESIPLKGSIWSWEEVK</sequence>
<organism evidence="1 2">
    <name type="scientific">Yersinia phage PYps16N</name>
    <dbReference type="NCBI Taxonomy" id="2801354"/>
    <lineage>
        <taxon>Viruses</taxon>
        <taxon>Duplodnaviria</taxon>
        <taxon>Heunggongvirae</taxon>
        <taxon>Uroviricota</taxon>
        <taxon>Caudoviricetes</taxon>
        <taxon>Chaseviridae</taxon>
        <taxon>Cleopatravirinae</taxon>
        <taxon>Carltongylesvirus</taxon>
        <taxon>Carltongylesvirus PYps16N</taxon>
    </lineage>
</organism>
<protein>
    <submittedName>
        <fullName evidence="1">Uncharacterized protein</fullName>
    </submittedName>
</protein>
<keyword evidence="2" id="KW-1185">Reference proteome</keyword>
<name>A0AAE7P545_9CAUD</name>
<reference evidence="1 2" key="1">
    <citation type="submission" date="2020-10" db="EMBL/GenBank/DDBJ databases">
        <title>Genome of Yersinia pseudotuberculosis phages.</title>
        <authorList>
            <person name="Hammerl J.A."/>
            <person name="Hertwig S."/>
        </authorList>
    </citation>
    <scope>NUCLEOTIDE SEQUENCE [LARGE SCALE GENOMIC DNA]</scope>
</reference>
<dbReference type="Proteomes" id="UP000827906">
    <property type="component" value="Segment"/>
</dbReference>
<evidence type="ECO:0000313" key="2">
    <source>
        <dbReference type="Proteomes" id="UP000827906"/>
    </source>
</evidence>
<accession>A0AAE7P545</accession>
<proteinExistence type="predicted"/>